<organism evidence="1 2">
    <name type="scientific">Sordaria brevicollis</name>
    <dbReference type="NCBI Taxonomy" id="83679"/>
    <lineage>
        <taxon>Eukaryota</taxon>
        <taxon>Fungi</taxon>
        <taxon>Dikarya</taxon>
        <taxon>Ascomycota</taxon>
        <taxon>Pezizomycotina</taxon>
        <taxon>Sordariomycetes</taxon>
        <taxon>Sordariomycetidae</taxon>
        <taxon>Sordariales</taxon>
        <taxon>Sordariaceae</taxon>
        <taxon>Sordaria</taxon>
    </lineage>
</organism>
<reference evidence="1" key="2">
    <citation type="submission" date="2023-07" db="EMBL/GenBank/DDBJ databases">
        <authorList>
            <consortium name="Lawrence Berkeley National Laboratory"/>
            <person name="Haridas S."/>
            <person name="Hensen N."/>
            <person name="Bonometti L."/>
            <person name="Westerberg I."/>
            <person name="Brannstrom I.O."/>
            <person name="Guillou S."/>
            <person name="Cros-Aarteil S."/>
            <person name="Calhoun S."/>
            <person name="Kuo A."/>
            <person name="Mondo S."/>
            <person name="Pangilinan J."/>
            <person name="Riley R."/>
            <person name="LaButti K."/>
            <person name="Andreopoulos B."/>
            <person name="Lipzen A."/>
            <person name="Chen C."/>
            <person name="Yanf M."/>
            <person name="Daum C."/>
            <person name="Ng V."/>
            <person name="Clum A."/>
            <person name="Steindorff A."/>
            <person name="Ohm R."/>
            <person name="Martin F."/>
            <person name="Silar P."/>
            <person name="Natvig D."/>
            <person name="Lalanne C."/>
            <person name="Gautier V."/>
            <person name="Ament-velasquez S.L."/>
            <person name="Kruys A."/>
            <person name="Hutchinson M.I."/>
            <person name="Powell A.J."/>
            <person name="Barry K."/>
            <person name="Miller A.N."/>
            <person name="Grigoriev I.V."/>
            <person name="Debuchy R."/>
            <person name="Gladieux P."/>
            <person name="Thoren M.H."/>
            <person name="Johannesson H."/>
        </authorList>
    </citation>
    <scope>NUCLEOTIDE SEQUENCE</scope>
    <source>
        <strain evidence="1">FGSC 1904</strain>
    </source>
</reference>
<evidence type="ECO:0000313" key="1">
    <source>
        <dbReference type="EMBL" id="KAK3392166.1"/>
    </source>
</evidence>
<evidence type="ECO:0000313" key="2">
    <source>
        <dbReference type="Proteomes" id="UP001281003"/>
    </source>
</evidence>
<dbReference type="AlphaFoldDB" id="A0AAE0U5Y4"/>
<protein>
    <submittedName>
        <fullName evidence="1">Uncharacterized protein</fullName>
    </submittedName>
</protein>
<comment type="caution">
    <text evidence="1">The sequence shown here is derived from an EMBL/GenBank/DDBJ whole genome shotgun (WGS) entry which is preliminary data.</text>
</comment>
<sequence length="181" mass="21449">MNMAKPGLLFPSLLPSPSHGFRKPRWRLMQWWQTGSRCCPCWRATEMSLPSRFLVDKAFLNSRIWMPVRMPAIWHSPKFEPERHCITQFVLIIQSPVVLCFSIYPAIPRVLSAPFSIFREPDTQVHLIPRISHWTHRYRLKSFRKVEVLQNVKKVTLCRAKRRHTSARGKDWRNKVKSQFG</sequence>
<feature type="non-terminal residue" evidence="1">
    <location>
        <position position="181"/>
    </location>
</feature>
<proteinExistence type="predicted"/>
<dbReference type="EMBL" id="JAUTDP010000012">
    <property type="protein sequence ID" value="KAK3392166.1"/>
    <property type="molecule type" value="Genomic_DNA"/>
</dbReference>
<gene>
    <name evidence="1" type="ORF">B0T20DRAFT_423284</name>
</gene>
<dbReference type="Proteomes" id="UP001281003">
    <property type="component" value="Unassembled WGS sequence"/>
</dbReference>
<keyword evidence="2" id="KW-1185">Reference proteome</keyword>
<accession>A0AAE0U5Y4</accession>
<reference evidence="1" key="1">
    <citation type="journal article" date="2023" name="Mol. Phylogenet. Evol.">
        <title>Genome-scale phylogeny and comparative genomics of the fungal order Sordariales.</title>
        <authorList>
            <person name="Hensen N."/>
            <person name="Bonometti L."/>
            <person name="Westerberg I."/>
            <person name="Brannstrom I.O."/>
            <person name="Guillou S."/>
            <person name="Cros-Aarteil S."/>
            <person name="Calhoun S."/>
            <person name="Haridas S."/>
            <person name="Kuo A."/>
            <person name="Mondo S."/>
            <person name="Pangilinan J."/>
            <person name="Riley R."/>
            <person name="LaButti K."/>
            <person name="Andreopoulos B."/>
            <person name="Lipzen A."/>
            <person name="Chen C."/>
            <person name="Yan M."/>
            <person name="Daum C."/>
            <person name="Ng V."/>
            <person name="Clum A."/>
            <person name="Steindorff A."/>
            <person name="Ohm R.A."/>
            <person name="Martin F."/>
            <person name="Silar P."/>
            <person name="Natvig D.O."/>
            <person name="Lalanne C."/>
            <person name="Gautier V."/>
            <person name="Ament-Velasquez S.L."/>
            <person name="Kruys A."/>
            <person name="Hutchinson M.I."/>
            <person name="Powell A.J."/>
            <person name="Barry K."/>
            <person name="Miller A.N."/>
            <person name="Grigoriev I.V."/>
            <person name="Debuchy R."/>
            <person name="Gladieux P."/>
            <person name="Hiltunen Thoren M."/>
            <person name="Johannesson H."/>
        </authorList>
    </citation>
    <scope>NUCLEOTIDE SEQUENCE</scope>
    <source>
        <strain evidence="1">FGSC 1904</strain>
    </source>
</reference>
<name>A0AAE0U5Y4_SORBR</name>